<keyword evidence="3" id="KW-0804">Transcription</keyword>
<dbReference type="PANTHER" id="PTHR30055:SF234">
    <property type="entry name" value="HTH-TYPE TRANSCRIPTIONAL REGULATOR BETI"/>
    <property type="match status" value="1"/>
</dbReference>
<dbReference type="AlphaFoldDB" id="A0A6J6ZSC0"/>
<name>A0A6J6ZSC0_9ZZZZ</name>
<feature type="domain" description="HTH tetR-type" evidence="4">
    <location>
        <begin position="26"/>
        <end position="86"/>
    </location>
</feature>
<evidence type="ECO:0000256" key="1">
    <source>
        <dbReference type="ARBA" id="ARBA00023015"/>
    </source>
</evidence>
<dbReference type="PANTHER" id="PTHR30055">
    <property type="entry name" value="HTH-TYPE TRANSCRIPTIONAL REGULATOR RUTR"/>
    <property type="match status" value="1"/>
</dbReference>
<dbReference type="PROSITE" id="PS50977">
    <property type="entry name" value="HTH_TETR_2"/>
    <property type="match status" value="1"/>
</dbReference>
<keyword evidence="2" id="KW-0238">DNA-binding</keyword>
<dbReference type="SUPFAM" id="SSF46689">
    <property type="entry name" value="Homeodomain-like"/>
    <property type="match status" value="1"/>
</dbReference>
<dbReference type="InterPro" id="IPR009057">
    <property type="entry name" value="Homeodomain-like_sf"/>
</dbReference>
<protein>
    <submittedName>
        <fullName evidence="5">Unannotated protein</fullName>
    </submittedName>
</protein>
<dbReference type="Gene3D" id="1.10.357.10">
    <property type="entry name" value="Tetracycline Repressor, domain 2"/>
    <property type="match status" value="1"/>
</dbReference>
<dbReference type="InterPro" id="IPR050109">
    <property type="entry name" value="HTH-type_TetR-like_transc_reg"/>
</dbReference>
<dbReference type="GO" id="GO:0000976">
    <property type="term" value="F:transcription cis-regulatory region binding"/>
    <property type="evidence" value="ECO:0007669"/>
    <property type="project" value="TreeGrafter"/>
</dbReference>
<evidence type="ECO:0000259" key="4">
    <source>
        <dbReference type="PROSITE" id="PS50977"/>
    </source>
</evidence>
<evidence type="ECO:0000313" key="5">
    <source>
        <dbReference type="EMBL" id="CAB4821477.1"/>
    </source>
</evidence>
<evidence type="ECO:0000256" key="3">
    <source>
        <dbReference type="ARBA" id="ARBA00023163"/>
    </source>
</evidence>
<organism evidence="5">
    <name type="scientific">freshwater metagenome</name>
    <dbReference type="NCBI Taxonomy" id="449393"/>
    <lineage>
        <taxon>unclassified sequences</taxon>
        <taxon>metagenomes</taxon>
        <taxon>ecological metagenomes</taxon>
    </lineage>
</organism>
<dbReference type="GO" id="GO:0003700">
    <property type="term" value="F:DNA-binding transcription factor activity"/>
    <property type="evidence" value="ECO:0007669"/>
    <property type="project" value="TreeGrafter"/>
</dbReference>
<reference evidence="5" key="1">
    <citation type="submission" date="2020-05" db="EMBL/GenBank/DDBJ databases">
        <authorList>
            <person name="Chiriac C."/>
            <person name="Salcher M."/>
            <person name="Ghai R."/>
            <person name="Kavagutti S V."/>
        </authorList>
    </citation>
    <scope>NUCLEOTIDE SEQUENCE</scope>
</reference>
<dbReference type="Pfam" id="PF00440">
    <property type="entry name" value="TetR_N"/>
    <property type="match status" value="1"/>
</dbReference>
<accession>A0A6J6ZSC0</accession>
<proteinExistence type="predicted"/>
<gene>
    <name evidence="5" type="ORF">UFOPK3046_01758</name>
</gene>
<dbReference type="EMBL" id="CAFAAQ010000211">
    <property type="protein sequence ID" value="CAB4821477.1"/>
    <property type="molecule type" value="Genomic_DNA"/>
</dbReference>
<dbReference type="InterPro" id="IPR001647">
    <property type="entry name" value="HTH_TetR"/>
</dbReference>
<evidence type="ECO:0000256" key="2">
    <source>
        <dbReference type="ARBA" id="ARBA00023125"/>
    </source>
</evidence>
<keyword evidence="1" id="KW-0805">Transcription regulation</keyword>
<sequence>MNEDSIQGPLALVSLGDLSATSREAGSAQARVTSALLRCVGRWGLSKTTIEDVAKEAGVSRATVYRLFPGGKNAIMQAAVLGEIRSLLAVLTVELAGVDQVEDCLTVAMHHAAQFLEQHQALSFMRDHESALLDQLLSFEQLDLLFLTAAQVMKPVLLRFMDEAAAITVGMWVARLVVSYVAEPSAEFDLCKEQDSRRLVRMFLLPGISAPPLKRRPG</sequence>